<dbReference type="Proteomes" id="UP000018888">
    <property type="component" value="Unassembled WGS sequence"/>
</dbReference>
<name>A0A2P4QBV6_RHIID</name>
<dbReference type="AlphaFoldDB" id="A0A2P4QBV6"/>
<keyword evidence="3" id="KW-1185">Reference proteome</keyword>
<evidence type="ECO:0000313" key="3">
    <source>
        <dbReference type="Proteomes" id="UP000018888"/>
    </source>
</evidence>
<reference evidence="2 3" key="1">
    <citation type="journal article" date="2013" name="Proc. Natl. Acad. Sci. U.S.A.">
        <title>Genome of an arbuscular mycorrhizal fungus provides insight into the oldest plant symbiosis.</title>
        <authorList>
            <person name="Tisserant E."/>
            <person name="Malbreil M."/>
            <person name="Kuo A."/>
            <person name="Kohler A."/>
            <person name="Symeonidi A."/>
            <person name="Balestrini R."/>
            <person name="Charron P."/>
            <person name="Duensing N."/>
            <person name="Frei Dit Frey N."/>
            <person name="Gianinazzi-Pearson V."/>
            <person name="Gilbert L.B."/>
            <person name="Handa Y."/>
            <person name="Herr J.R."/>
            <person name="Hijri M."/>
            <person name="Koul R."/>
            <person name="Kawaguchi M."/>
            <person name="Krajinski F."/>
            <person name="Lammers P.J."/>
            <person name="Masclaux F.G."/>
            <person name="Murat C."/>
            <person name="Morin E."/>
            <person name="Ndikumana S."/>
            <person name="Pagni M."/>
            <person name="Petitpierre D."/>
            <person name="Requena N."/>
            <person name="Rosikiewicz P."/>
            <person name="Riley R."/>
            <person name="Saito K."/>
            <person name="San Clemente H."/>
            <person name="Shapiro H."/>
            <person name="van Tuinen D."/>
            <person name="Becard G."/>
            <person name="Bonfante P."/>
            <person name="Paszkowski U."/>
            <person name="Shachar-Hill Y.Y."/>
            <person name="Tuskan G.A."/>
            <person name="Young P.W."/>
            <person name="Sanders I.R."/>
            <person name="Henrissat B."/>
            <person name="Rensing S.A."/>
            <person name="Grigoriev I.V."/>
            <person name="Corradi N."/>
            <person name="Roux C."/>
            <person name="Martin F."/>
        </authorList>
    </citation>
    <scope>NUCLEOTIDE SEQUENCE [LARGE SCALE GENOMIC DNA]</scope>
    <source>
        <strain evidence="2 3">DAOM 197198</strain>
    </source>
</reference>
<protein>
    <submittedName>
        <fullName evidence="2">Uncharacterized protein</fullName>
    </submittedName>
</protein>
<reference evidence="2 3" key="2">
    <citation type="journal article" date="2018" name="New Phytol.">
        <title>High intraspecific genome diversity in the model arbuscular mycorrhizal symbiont Rhizophagus irregularis.</title>
        <authorList>
            <person name="Chen E.C.H."/>
            <person name="Morin E."/>
            <person name="Beaudet D."/>
            <person name="Noel J."/>
            <person name="Yildirir G."/>
            <person name="Ndikumana S."/>
            <person name="Charron P."/>
            <person name="St-Onge C."/>
            <person name="Giorgi J."/>
            <person name="Kruger M."/>
            <person name="Marton T."/>
            <person name="Ropars J."/>
            <person name="Grigoriev I.V."/>
            <person name="Hainaut M."/>
            <person name="Henrissat B."/>
            <person name="Roux C."/>
            <person name="Martin F."/>
            <person name="Corradi N."/>
        </authorList>
    </citation>
    <scope>NUCLEOTIDE SEQUENCE [LARGE SCALE GENOMIC DNA]</scope>
    <source>
        <strain evidence="2 3">DAOM 197198</strain>
    </source>
</reference>
<proteinExistence type="predicted"/>
<evidence type="ECO:0000256" key="1">
    <source>
        <dbReference type="SAM" id="MobiDB-lite"/>
    </source>
</evidence>
<feature type="region of interest" description="Disordered" evidence="1">
    <location>
        <begin position="51"/>
        <end position="76"/>
    </location>
</feature>
<dbReference type="VEuPathDB" id="FungiDB:RhiirFUN_019221"/>
<accession>A0A2P4QBV6</accession>
<dbReference type="VEuPathDB" id="FungiDB:RhiirFUN_019220"/>
<organism evidence="2 3">
    <name type="scientific">Rhizophagus irregularis (strain DAOM 181602 / DAOM 197198 / MUCL 43194)</name>
    <name type="common">Arbuscular mycorrhizal fungus</name>
    <name type="synonym">Glomus intraradices</name>
    <dbReference type="NCBI Taxonomy" id="747089"/>
    <lineage>
        <taxon>Eukaryota</taxon>
        <taxon>Fungi</taxon>
        <taxon>Fungi incertae sedis</taxon>
        <taxon>Mucoromycota</taxon>
        <taxon>Glomeromycotina</taxon>
        <taxon>Glomeromycetes</taxon>
        <taxon>Glomerales</taxon>
        <taxon>Glomeraceae</taxon>
        <taxon>Rhizophagus</taxon>
    </lineage>
</organism>
<comment type="caution">
    <text evidence="2">The sequence shown here is derived from an EMBL/GenBank/DDBJ whole genome shotgun (WGS) entry which is preliminary data.</text>
</comment>
<evidence type="ECO:0000313" key="2">
    <source>
        <dbReference type="EMBL" id="POG75115.1"/>
    </source>
</evidence>
<sequence length="187" mass="21605">MEKAFGFAKKTLDLTQKLDYYNELNGLLQTYINEKQQELLCNQTTDESRYLSEGETLRQNKKQKKTEGNLEVNGNNKSVKNVGVQEKIMSNFSSKLSTCRKVRWEPNANKIVVSLCPQKHFYEAPMYAIRNDFAGSIKEDNKENVNEEISIINKVMNIRTGISHYKIVFLSEENNLDPIKSKLSQEE</sequence>
<gene>
    <name evidence="2" type="ORF">GLOIN_2v1873051</name>
</gene>
<dbReference type="EMBL" id="AUPC02000064">
    <property type="protein sequence ID" value="POG75115.1"/>
    <property type="molecule type" value="Genomic_DNA"/>
</dbReference>